<dbReference type="OrthoDB" id="9985637at2759"/>
<dbReference type="Gene3D" id="3.30.450.30">
    <property type="entry name" value="Dynein light chain 2a, cytoplasmic"/>
    <property type="match status" value="1"/>
</dbReference>
<evidence type="ECO:0000256" key="1">
    <source>
        <dbReference type="ARBA" id="ARBA00007191"/>
    </source>
</evidence>
<dbReference type="VEuPathDB" id="ToxoDB:LOC34620134"/>
<dbReference type="Proteomes" id="UP000095192">
    <property type="component" value="Unassembled WGS sequence"/>
</dbReference>
<dbReference type="InterPro" id="IPR004942">
    <property type="entry name" value="Roadblock/LAMTOR2_dom"/>
</dbReference>
<comment type="similarity">
    <text evidence="1">Belongs to the GAMAD family.</text>
</comment>
<dbReference type="PANTHER" id="PTHR10779">
    <property type="entry name" value="DYNEIN LIGHT CHAIN ROADBLOCK"/>
    <property type="match status" value="1"/>
</dbReference>
<dbReference type="VEuPathDB" id="ToxoDB:cyc_03444"/>
<organism evidence="2 3">
    <name type="scientific">Cyclospora cayetanensis</name>
    <dbReference type="NCBI Taxonomy" id="88456"/>
    <lineage>
        <taxon>Eukaryota</taxon>
        <taxon>Sar</taxon>
        <taxon>Alveolata</taxon>
        <taxon>Apicomplexa</taxon>
        <taxon>Conoidasida</taxon>
        <taxon>Coccidia</taxon>
        <taxon>Eucoccidiorida</taxon>
        <taxon>Eimeriorina</taxon>
        <taxon>Eimeriidae</taxon>
        <taxon>Cyclospora</taxon>
    </lineage>
</organism>
<proteinExistence type="inferred from homology"/>
<evidence type="ECO:0000313" key="3">
    <source>
        <dbReference type="Proteomes" id="UP000095192"/>
    </source>
</evidence>
<reference evidence="2 3" key="1">
    <citation type="journal article" date="2016" name="BMC Genomics">
        <title>Comparative genomics reveals Cyclospora cayetanensis possesses coccidia-like metabolism and invasion components but unique surface antigens.</title>
        <authorList>
            <person name="Liu S."/>
            <person name="Wang L."/>
            <person name="Zheng H."/>
            <person name="Xu Z."/>
            <person name="Roellig D.M."/>
            <person name="Li N."/>
            <person name="Frace M.A."/>
            <person name="Tang K."/>
            <person name="Arrowood M.J."/>
            <person name="Moss D.M."/>
            <person name="Zhang L."/>
            <person name="Feng Y."/>
            <person name="Xiao L."/>
        </authorList>
    </citation>
    <scope>NUCLEOTIDE SEQUENCE [LARGE SCALE GENOMIC DNA]</scope>
    <source>
        <strain evidence="2 3">CHN_HEN01</strain>
    </source>
</reference>
<dbReference type="AlphaFoldDB" id="A0A1D3D2U9"/>
<protein>
    <submittedName>
        <fullName evidence="2">Dynein light chain cytoplasmic</fullName>
    </submittedName>
</protein>
<keyword evidence="3" id="KW-1185">Reference proteome</keyword>
<accession>A0A1D3D2U9</accession>
<sequence length="125" mass="13836">MTSSQSEVDDVLRVWLASNPSVVGYVVINTDGIPIRHHEKLSRERAVHYTALLTSFCAKARQCMRELFTTDGELTTVRLRTKEGLEFITCQLISGYALIAIQNCTEKPYDNGDASQSAAPEGQEA</sequence>
<dbReference type="Pfam" id="PF03259">
    <property type="entry name" value="Robl_LC7"/>
    <property type="match status" value="1"/>
</dbReference>
<dbReference type="EMBL" id="JROU02000983">
    <property type="protein sequence ID" value="OEH77779.1"/>
    <property type="molecule type" value="Genomic_DNA"/>
</dbReference>
<gene>
    <name evidence="2" type="ORF">cyc_03444</name>
</gene>
<dbReference type="SUPFAM" id="SSF103196">
    <property type="entry name" value="Roadblock/LC7 domain"/>
    <property type="match status" value="1"/>
</dbReference>
<dbReference type="SMART" id="SM00960">
    <property type="entry name" value="Robl_LC7"/>
    <property type="match status" value="1"/>
</dbReference>
<evidence type="ECO:0000313" key="2">
    <source>
        <dbReference type="EMBL" id="OEH77779.1"/>
    </source>
</evidence>
<name>A0A1D3D2U9_9EIME</name>
<comment type="caution">
    <text evidence="2">The sequence shown here is derived from an EMBL/GenBank/DDBJ whole genome shotgun (WGS) entry which is preliminary data.</text>
</comment>
<dbReference type="GeneID" id="34620134"/>